<dbReference type="RefSeq" id="WP_189100772.1">
    <property type="nucleotide sequence ID" value="NZ_BMQO01000005.1"/>
</dbReference>
<keyword evidence="1" id="KW-0732">Signal</keyword>
<proteinExistence type="predicted"/>
<name>A0ABQ2SHK2_9DEIO</name>
<comment type="caution">
    <text evidence="2">The sequence shown here is derived from an EMBL/GenBank/DDBJ whole genome shotgun (WGS) entry which is preliminary data.</text>
</comment>
<accession>A0ABQ2SHK2</accession>
<keyword evidence="3" id="KW-1185">Reference proteome</keyword>
<feature type="signal peptide" evidence="1">
    <location>
        <begin position="1"/>
        <end position="20"/>
    </location>
</feature>
<sequence>MRTLITALLALTFTAAPAHAETDTTGPGAPQGGVVIIIPGSAVTPTPGTAIPTPQGGVVIILPAPAPTGG</sequence>
<dbReference type="Proteomes" id="UP000620633">
    <property type="component" value="Unassembled WGS sequence"/>
</dbReference>
<feature type="chain" id="PRO_5046576455" evidence="1">
    <location>
        <begin position="21"/>
        <end position="70"/>
    </location>
</feature>
<protein>
    <submittedName>
        <fullName evidence="2">Uncharacterized protein</fullName>
    </submittedName>
</protein>
<gene>
    <name evidence="2" type="ORF">GCM10008961_16830</name>
</gene>
<evidence type="ECO:0000313" key="3">
    <source>
        <dbReference type="Proteomes" id="UP000620633"/>
    </source>
</evidence>
<reference evidence="3" key="1">
    <citation type="journal article" date="2019" name="Int. J. Syst. Evol. Microbiol.">
        <title>The Global Catalogue of Microorganisms (GCM) 10K type strain sequencing project: providing services to taxonomists for standard genome sequencing and annotation.</title>
        <authorList>
            <consortium name="The Broad Institute Genomics Platform"/>
            <consortium name="The Broad Institute Genome Sequencing Center for Infectious Disease"/>
            <person name="Wu L."/>
            <person name="Ma J."/>
        </authorList>
    </citation>
    <scope>NUCLEOTIDE SEQUENCE [LARGE SCALE GENOMIC DNA]</scope>
    <source>
        <strain evidence="3">JCM 31406</strain>
    </source>
</reference>
<dbReference type="EMBL" id="BMQO01000005">
    <property type="protein sequence ID" value="GGS25959.1"/>
    <property type="molecule type" value="Genomic_DNA"/>
</dbReference>
<evidence type="ECO:0000313" key="2">
    <source>
        <dbReference type="EMBL" id="GGS25959.1"/>
    </source>
</evidence>
<evidence type="ECO:0000256" key="1">
    <source>
        <dbReference type="SAM" id="SignalP"/>
    </source>
</evidence>
<organism evidence="2 3">
    <name type="scientific">Deinococcus knuensis</name>
    <dbReference type="NCBI Taxonomy" id="1837380"/>
    <lineage>
        <taxon>Bacteria</taxon>
        <taxon>Thermotogati</taxon>
        <taxon>Deinococcota</taxon>
        <taxon>Deinococci</taxon>
        <taxon>Deinococcales</taxon>
        <taxon>Deinococcaceae</taxon>
        <taxon>Deinococcus</taxon>
    </lineage>
</organism>